<reference evidence="2" key="2">
    <citation type="submission" date="2020-11" db="EMBL/GenBank/DDBJ databases">
        <authorList>
            <consortium name="DOE Joint Genome Institute"/>
            <person name="Kuo A."/>
            <person name="Miyauchi S."/>
            <person name="Kiss E."/>
            <person name="Drula E."/>
            <person name="Kohler A."/>
            <person name="Sanchez-Garcia M."/>
            <person name="Andreopoulos B."/>
            <person name="Barry K.W."/>
            <person name="Bonito G."/>
            <person name="Buee M."/>
            <person name="Carver A."/>
            <person name="Chen C."/>
            <person name="Cichocki N."/>
            <person name="Clum A."/>
            <person name="Culley D."/>
            <person name="Crous P.W."/>
            <person name="Fauchery L."/>
            <person name="Girlanda M."/>
            <person name="Hayes R."/>
            <person name="Keri Z."/>
            <person name="Labutti K."/>
            <person name="Lipzen A."/>
            <person name="Lombard V."/>
            <person name="Magnuson J."/>
            <person name="Maillard F."/>
            <person name="Morin E."/>
            <person name="Murat C."/>
            <person name="Nolan M."/>
            <person name="Ohm R."/>
            <person name="Pangilinan J."/>
            <person name="Pereira M."/>
            <person name="Perotto S."/>
            <person name="Peter M."/>
            <person name="Riley R."/>
            <person name="Sitrit Y."/>
            <person name="Stielow B."/>
            <person name="Szollosi G."/>
            <person name="Zifcakova L."/>
            <person name="Stursova M."/>
            <person name="Spatafora J.W."/>
            <person name="Tedersoo L."/>
            <person name="Vaario L.-M."/>
            <person name="Yamada A."/>
            <person name="Yan M."/>
            <person name="Wang P."/>
            <person name="Xu J."/>
            <person name="Bruns T."/>
            <person name="Baldrian P."/>
            <person name="Vilgalys R."/>
            <person name="Henrissat B."/>
            <person name="Grigoriev I.V."/>
            <person name="Hibbett D."/>
            <person name="Nagy L.G."/>
            <person name="Martin F.M."/>
        </authorList>
    </citation>
    <scope>NUCLEOTIDE SEQUENCE</scope>
    <source>
        <strain evidence="2">UH-Tt-Lm1</strain>
    </source>
</reference>
<proteinExistence type="predicted"/>
<feature type="signal peptide" evidence="1">
    <location>
        <begin position="1"/>
        <end position="20"/>
    </location>
</feature>
<feature type="chain" id="PRO_5040327294" description="Secreted protein" evidence="1">
    <location>
        <begin position="21"/>
        <end position="92"/>
    </location>
</feature>
<keyword evidence="1" id="KW-0732">Signal</keyword>
<gene>
    <name evidence="2" type="ORF">BJ322DRAFT_1026544</name>
</gene>
<protein>
    <recommendedName>
        <fullName evidence="4">Secreted protein</fullName>
    </recommendedName>
</protein>
<evidence type="ECO:0000313" key="2">
    <source>
        <dbReference type="EMBL" id="KAF9791985.1"/>
    </source>
</evidence>
<evidence type="ECO:0000256" key="1">
    <source>
        <dbReference type="SAM" id="SignalP"/>
    </source>
</evidence>
<dbReference type="EMBL" id="WIUZ02000001">
    <property type="protein sequence ID" value="KAF9791985.1"/>
    <property type="molecule type" value="Genomic_DNA"/>
</dbReference>
<dbReference type="Proteomes" id="UP000736335">
    <property type="component" value="Unassembled WGS sequence"/>
</dbReference>
<evidence type="ECO:0008006" key="4">
    <source>
        <dbReference type="Google" id="ProtNLM"/>
    </source>
</evidence>
<keyword evidence="3" id="KW-1185">Reference proteome</keyword>
<comment type="caution">
    <text evidence="2">The sequence shown here is derived from an EMBL/GenBank/DDBJ whole genome shotgun (WGS) entry which is preliminary data.</text>
</comment>
<organism evidence="2 3">
    <name type="scientific">Thelephora terrestris</name>
    <dbReference type="NCBI Taxonomy" id="56493"/>
    <lineage>
        <taxon>Eukaryota</taxon>
        <taxon>Fungi</taxon>
        <taxon>Dikarya</taxon>
        <taxon>Basidiomycota</taxon>
        <taxon>Agaricomycotina</taxon>
        <taxon>Agaricomycetes</taxon>
        <taxon>Thelephorales</taxon>
        <taxon>Thelephoraceae</taxon>
        <taxon>Thelephora</taxon>
    </lineage>
</organism>
<dbReference type="AlphaFoldDB" id="A0A9P6LB42"/>
<accession>A0A9P6LB42</accession>
<name>A0A9P6LB42_9AGAM</name>
<evidence type="ECO:0000313" key="3">
    <source>
        <dbReference type="Proteomes" id="UP000736335"/>
    </source>
</evidence>
<sequence>MIFPTILAVSVFSLLPFTYAATINARDNCAFVCPNQDPAGNNLLASSTGAILSCSYTGGPSKWCTYNAATGVFVGNGTCPKQAVLKCVEPQS</sequence>
<reference evidence="2" key="1">
    <citation type="journal article" date="2020" name="Nat. Commun.">
        <title>Large-scale genome sequencing of mycorrhizal fungi provides insights into the early evolution of symbiotic traits.</title>
        <authorList>
            <person name="Miyauchi S."/>
            <person name="Kiss E."/>
            <person name="Kuo A."/>
            <person name="Drula E."/>
            <person name="Kohler A."/>
            <person name="Sanchez-Garcia M."/>
            <person name="Morin E."/>
            <person name="Andreopoulos B."/>
            <person name="Barry K.W."/>
            <person name="Bonito G."/>
            <person name="Buee M."/>
            <person name="Carver A."/>
            <person name="Chen C."/>
            <person name="Cichocki N."/>
            <person name="Clum A."/>
            <person name="Culley D."/>
            <person name="Crous P.W."/>
            <person name="Fauchery L."/>
            <person name="Girlanda M."/>
            <person name="Hayes R.D."/>
            <person name="Keri Z."/>
            <person name="LaButti K."/>
            <person name="Lipzen A."/>
            <person name="Lombard V."/>
            <person name="Magnuson J."/>
            <person name="Maillard F."/>
            <person name="Murat C."/>
            <person name="Nolan M."/>
            <person name="Ohm R.A."/>
            <person name="Pangilinan J."/>
            <person name="Pereira M.F."/>
            <person name="Perotto S."/>
            <person name="Peter M."/>
            <person name="Pfister S."/>
            <person name="Riley R."/>
            <person name="Sitrit Y."/>
            <person name="Stielow J.B."/>
            <person name="Szollosi G."/>
            <person name="Zifcakova L."/>
            <person name="Stursova M."/>
            <person name="Spatafora J.W."/>
            <person name="Tedersoo L."/>
            <person name="Vaario L.M."/>
            <person name="Yamada A."/>
            <person name="Yan M."/>
            <person name="Wang P."/>
            <person name="Xu J."/>
            <person name="Bruns T."/>
            <person name="Baldrian P."/>
            <person name="Vilgalys R."/>
            <person name="Dunand C."/>
            <person name="Henrissat B."/>
            <person name="Grigoriev I.V."/>
            <person name="Hibbett D."/>
            <person name="Nagy L.G."/>
            <person name="Martin F.M."/>
        </authorList>
    </citation>
    <scope>NUCLEOTIDE SEQUENCE</scope>
    <source>
        <strain evidence="2">UH-Tt-Lm1</strain>
    </source>
</reference>